<protein>
    <recommendedName>
        <fullName evidence="2">Reverse transcriptase domain-containing protein</fullName>
    </recommendedName>
</protein>
<evidence type="ECO:0000259" key="2">
    <source>
        <dbReference type="PROSITE" id="PS50878"/>
    </source>
</evidence>
<dbReference type="PANTHER" id="PTHR19446">
    <property type="entry name" value="REVERSE TRANSCRIPTASES"/>
    <property type="match status" value="1"/>
</dbReference>
<evidence type="ECO:0000313" key="3">
    <source>
        <dbReference type="EMBL" id="CAK1589892.1"/>
    </source>
</evidence>
<feature type="domain" description="Reverse transcriptase" evidence="2">
    <location>
        <begin position="507"/>
        <end position="762"/>
    </location>
</feature>
<dbReference type="Pfam" id="PF00078">
    <property type="entry name" value="RVT_1"/>
    <property type="match status" value="1"/>
</dbReference>
<reference evidence="3 4" key="1">
    <citation type="submission" date="2023-11" db="EMBL/GenBank/DDBJ databases">
        <authorList>
            <person name="Hedman E."/>
            <person name="Englund M."/>
            <person name="Stromberg M."/>
            <person name="Nyberg Akerstrom W."/>
            <person name="Nylinder S."/>
            <person name="Jareborg N."/>
            <person name="Kallberg Y."/>
            <person name="Kronander E."/>
        </authorList>
    </citation>
    <scope>NUCLEOTIDE SEQUENCE [LARGE SCALE GENOMIC DNA]</scope>
</reference>
<feature type="coiled-coil region" evidence="1">
    <location>
        <begin position="324"/>
        <end position="375"/>
    </location>
</feature>
<evidence type="ECO:0000313" key="4">
    <source>
        <dbReference type="Proteomes" id="UP001314205"/>
    </source>
</evidence>
<accession>A0AAV1L778</accession>
<dbReference type="SUPFAM" id="SSF56672">
    <property type="entry name" value="DNA/RNA polymerases"/>
    <property type="match status" value="1"/>
</dbReference>
<dbReference type="SUPFAM" id="SSF56219">
    <property type="entry name" value="DNase I-like"/>
    <property type="match status" value="1"/>
</dbReference>
<dbReference type="InterPro" id="IPR043502">
    <property type="entry name" value="DNA/RNA_pol_sf"/>
</dbReference>
<dbReference type="EMBL" id="CAVLGL010000084">
    <property type="protein sequence ID" value="CAK1589892.1"/>
    <property type="molecule type" value="Genomic_DNA"/>
</dbReference>
<dbReference type="CDD" id="cd01650">
    <property type="entry name" value="RT_nLTR_like"/>
    <property type="match status" value="1"/>
</dbReference>
<name>A0AAV1L778_9NEOP</name>
<dbReference type="PROSITE" id="PS50878">
    <property type="entry name" value="RT_POL"/>
    <property type="match status" value="1"/>
</dbReference>
<organism evidence="3 4">
    <name type="scientific">Parnassius mnemosyne</name>
    <name type="common">clouded apollo</name>
    <dbReference type="NCBI Taxonomy" id="213953"/>
    <lineage>
        <taxon>Eukaryota</taxon>
        <taxon>Metazoa</taxon>
        <taxon>Ecdysozoa</taxon>
        <taxon>Arthropoda</taxon>
        <taxon>Hexapoda</taxon>
        <taxon>Insecta</taxon>
        <taxon>Pterygota</taxon>
        <taxon>Neoptera</taxon>
        <taxon>Endopterygota</taxon>
        <taxon>Lepidoptera</taxon>
        <taxon>Glossata</taxon>
        <taxon>Ditrysia</taxon>
        <taxon>Papilionoidea</taxon>
        <taxon>Papilionidae</taxon>
        <taxon>Parnassiinae</taxon>
        <taxon>Parnassini</taxon>
        <taxon>Parnassius</taxon>
        <taxon>Driopa</taxon>
    </lineage>
</organism>
<keyword evidence="1" id="KW-0175">Coiled coil</keyword>
<keyword evidence="4" id="KW-1185">Reference proteome</keyword>
<proteinExistence type="predicted"/>
<dbReference type="Pfam" id="PF14529">
    <property type="entry name" value="Exo_endo_phos_2"/>
    <property type="match status" value="1"/>
</dbReference>
<dbReference type="AlphaFoldDB" id="A0AAV1L778"/>
<comment type="caution">
    <text evidence="3">The sequence shown here is derived from an EMBL/GenBank/DDBJ whole genome shotgun (WGS) entry which is preliminary data.</text>
</comment>
<dbReference type="GO" id="GO:0071897">
    <property type="term" value="P:DNA biosynthetic process"/>
    <property type="evidence" value="ECO:0007669"/>
    <property type="project" value="UniProtKB-ARBA"/>
</dbReference>
<dbReference type="InterPro" id="IPR005135">
    <property type="entry name" value="Endo/exonuclease/phosphatase"/>
</dbReference>
<dbReference type="Gene3D" id="3.60.10.10">
    <property type="entry name" value="Endonuclease/exonuclease/phosphatase"/>
    <property type="match status" value="1"/>
</dbReference>
<gene>
    <name evidence="3" type="ORF">PARMNEM_LOCUS10328</name>
</gene>
<sequence length="762" mass="87103">MDIRNRNNTISKNHPAIKCLQINLDRGYAATHEMFTYINNNQIDVVFISEPYVGKNSSMNPCPNYNIYQFPTDRHVKACILVRQKIGCTLGMSEYSSPNLCIVQIVIRGKKVFLISAYVEPRNDEINTINSLDFFLQNNPNSIHIIGGDFNRWHPLWGSVRANRRGNNIVNLITTNNLNICNIGTDPTFETVSHNIHRESIIDLTLTCNSPPIQISNWKITKECSPTSSHNGIIFELHMNKSSLTRAKKLSTFKYNTQNIKWDDIKEVFQKRISENLDLDINIEHLNTTELEKYVSKLTSVIQNVCNKLFPQKGEHAHRAPWWNEKLESLKQKVIKNHHKLQQLKRNKKPMTDALSEKEKLKNEYSQEIRAESTKHFKEFCNKQGKEDVWSVTNRLLKTTPLTKPPTTLKTKSGNYTSTTQETAETFLKEYFPEDEPDTNPRHTTIRRLSKKIPATLPEPPFTVDEIINAVSSMNPKKSPGFGHLTADICTNFIKLFPSVVTKLMNRCLQLSYFPKAWKVAYIKVIPKPNKSEHTTSSYRPIGLINVYGKVLEKLITKRLNHHLHITGTMSNMQFGFKEQTSTNNAIQKALDVIQDAKAKKLQVIAISLDIQSAFDNAWWPAIFHKLNTVHCPSNLFKLLQNYVKDRTVRLDFADSSCTKPMSRGCIQGSVCGPVLWNLVLDELLTAELPQGCHLQAFADDILLITQSKDITTLENITNEALTRITDWGISVKLKFGPQKTQMISFTNKARKCQIIISNQQL</sequence>
<dbReference type="InterPro" id="IPR000477">
    <property type="entry name" value="RT_dom"/>
</dbReference>
<dbReference type="InterPro" id="IPR036691">
    <property type="entry name" value="Endo/exonu/phosph_ase_sf"/>
</dbReference>
<dbReference type="Proteomes" id="UP001314205">
    <property type="component" value="Unassembled WGS sequence"/>
</dbReference>
<dbReference type="GO" id="GO:0003824">
    <property type="term" value="F:catalytic activity"/>
    <property type="evidence" value="ECO:0007669"/>
    <property type="project" value="InterPro"/>
</dbReference>
<evidence type="ECO:0000256" key="1">
    <source>
        <dbReference type="SAM" id="Coils"/>
    </source>
</evidence>